<feature type="compositionally biased region" description="Low complexity" evidence="1">
    <location>
        <begin position="99"/>
        <end position="108"/>
    </location>
</feature>
<gene>
    <name evidence="3" type="ORF">Prudu_018845</name>
</gene>
<dbReference type="GO" id="GO:0003700">
    <property type="term" value="F:DNA-binding transcription factor activity"/>
    <property type="evidence" value="ECO:0007669"/>
    <property type="project" value="InterPro"/>
</dbReference>
<protein>
    <submittedName>
        <fullName evidence="3">Myb-like HTH transcriptional regulator family protein</fullName>
    </submittedName>
</protein>
<feature type="domain" description="MYB-CC type transcription factor LHEQLE-containing" evidence="2">
    <location>
        <begin position="111"/>
        <end position="157"/>
    </location>
</feature>
<dbReference type="EMBL" id="AP019303">
    <property type="protein sequence ID" value="BBH07038.1"/>
    <property type="molecule type" value="Genomic_DNA"/>
</dbReference>
<feature type="compositionally biased region" description="Basic and acidic residues" evidence="1">
    <location>
        <begin position="216"/>
        <end position="231"/>
    </location>
</feature>
<feature type="compositionally biased region" description="Low complexity" evidence="1">
    <location>
        <begin position="26"/>
        <end position="42"/>
    </location>
</feature>
<feature type="region of interest" description="Disordered" evidence="1">
    <location>
        <begin position="83"/>
        <end position="110"/>
    </location>
</feature>
<evidence type="ECO:0000313" key="3">
    <source>
        <dbReference type="EMBL" id="BBH07038.1"/>
    </source>
</evidence>
<dbReference type="PANTHER" id="PTHR31499:SF79">
    <property type="entry name" value="HTH MYB-TYPE DOMAIN-CONTAINING PROTEIN"/>
    <property type="match status" value="1"/>
</dbReference>
<dbReference type="Pfam" id="PF14379">
    <property type="entry name" value="Myb_CC_LHEQLE"/>
    <property type="match status" value="1"/>
</dbReference>
<dbReference type="AlphaFoldDB" id="A0A4Y1RT35"/>
<evidence type="ECO:0000259" key="2">
    <source>
        <dbReference type="Pfam" id="PF14379"/>
    </source>
</evidence>
<feature type="region of interest" description="Disordered" evidence="1">
    <location>
        <begin position="163"/>
        <end position="289"/>
    </location>
</feature>
<reference evidence="3" key="1">
    <citation type="journal article" date="2019" name="Science">
        <title>Mutation of a bHLH transcription factor allowed almond domestication.</title>
        <authorList>
            <person name="Sanchez-Perez R."/>
            <person name="Pavan S."/>
            <person name="Mazzeo R."/>
            <person name="Moldovan C."/>
            <person name="Aiese Cigliano R."/>
            <person name="Del Cueto J."/>
            <person name="Ricciardi F."/>
            <person name="Lotti C."/>
            <person name="Ricciardi L."/>
            <person name="Dicenta F."/>
            <person name="Lopez-Marques R.L."/>
            <person name="Lindberg Moller B."/>
        </authorList>
    </citation>
    <scope>NUCLEOTIDE SEQUENCE</scope>
</reference>
<accession>A0A4Y1RT35</accession>
<feature type="region of interest" description="Disordered" evidence="1">
    <location>
        <begin position="1"/>
        <end position="47"/>
    </location>
</feature>
<feature type="compositionally biased region" description="Polar residues" evidence="1">
    <location>
        <begin position="270"/>
        <end position="289"/>
    </location>
</feature>
<sequence>MYHAKKFSTASLVPHKPQSSEELANVGVVSGGSSVKSPTPSGEVASNACGGLRISMTASSTPLRNSVDQIGQHLKKYRLAKYLPESPADGSKDEKKGSGDSLSCSDSSPGVQINEALRMQMEVQKRLHEQLEVQRQLQMRIEAQGKYLQKIIEEQEKLGGVLKGSDALPSAEDKQKPSQLETAGDASATPSSPRKKQRVDDGLPDGCTTSNVPPKADQKNEFVGQWDRDLYGSDGGFGFNLQTEFKERDGDAAQKAPMELDPLCAPSPKSPNNRTESTEMTPTSKIGGV</sequence>
<proteinExistence type="predicted"/>
<name>A0A4Y1RT35_PRUDU</name>
<dbReference type="InterPro" id="IPR046955">
    <property type="entry name" value="PHR1-like"/>
</dbReference>
<evidence type="ECO:0000256" key="1">
    <source>
        <dbReference type="SAM" id="MobiDB-lite"/>
    </source>
</evidence>
<dbReference type="InterPro" id="IPR025756">
    <property type="entry name" value="Myb_CC_LHEQLE"/>
</dbReference>
<dbReference type="PANTHER" id="PTHR31499">
    <property type="entry name" value="MYB FAMILY TRANSCRIPTION FACTOR PHL11"/>
    <property type="match status" value="1"/>
</dbReference>
<organism evidence="3">
    <name type="scientific">Prunus dulcis</name>
    <name type="common">Almond</name>
    <name type="synonym">Amygdalus dulcis</name>
    <dbReference type="NCBI Taxonomy" id="3755"/>
    <lineage>
        <taxon>Eukaryota</taxon>
        <taxon>Viridiplantae</taxon>
        <taxon>Streptophyta</taxon>
        <taxon>Embryophyta</taxon>
        <taxon>Tracheophyta</taxon>
        <taxon>Spermatophyta</taxon>
        <taxon>Magnoliopsida</taxon>
        <taxon>eudicotyledons</taxon>
        <taxon>Gunneridae</taxon>
        <taxon>Pentapetalae</taxon>
        <taxon>rosids</taxon>
        <taxon>fabids</taxon>
        <taxon>Rosales</taxon>
        <taxon>Rosaceae</taxon>
        <taxon>Amygdaloideae</taxon>
        <taxon>Amygdaleae</taxon>
        <taxon>Prunus</taxon>
    </lineage>
</organism>